<evidence type="ECO:0000313" key="2">
    <source>
        <dbReference type="EMBL" id="QEH31836.1"/>
    </source>
</evidence>
<accession>A0A5B9VTJ8</accession>
<keyword evidence="3" id="KW-1185">Reference proteome</keyword>
<dbReference type="OrthoDB" id="267521at2"/>
<evidence type="ECO:0008006" key="4">
    <source>
        <dbReference type="Google" id="ProtNLM"/>
    </source>
</evidence>
<protein>
    <recommendedName>
        <fullName evidence="4">Phasin protein</fullName>
    </recommendedName>
</protein>
<sequence length="156" mass="17274">MRFDEVFDSFRKATETTLQAQQDLFRQWMSQWPAFPFAPGPAPGSAPGPASAPAGPGAGDAERVLAFQKEWADSVSALMTRHCEALDAQYRAGIRAIEETLRTAEARSPEEFRGMTEELWRKSLEVLRGTIENQIRDFQAAVETRSDLVARKASAG</sequence>
<dbReference type="EMBL" id="CP042997">
    <property type="protein sequence ID" value="QEH31836.1"/>
    <property type="molecule type" value="Genomic_DNA"/>
</dbReference>
<dbReference type="Proteomes" id="UP000324233">
    <property type="component" value="Chromosome"/>
</dbReference>
<dbReference type="AlphaFoldDB" id="A0A5B9VTJ8"/>
<dbReference type="KEGG" id="agv:OJF2_03010"/>
<dbReference type="RefSeq" id="WP_148590590.1">
    <property type="nucleotide sequence ID" value="NZ_CP042997.1"/>
</dbReference>
<feature type="compositionally biased region" description="Pro residues" evidence="1">
    <location>
        <begin position="36"/>
        <end position="46"/>
    </location>
</feature>
<organism evidence="2 3">
    <name type="scientific">Aquisphaera giovannonii</name>
    <dbReference type="NCBI Taxonomy" id="406548"/>
    <lineage>
        <taxon>Bacteria</taxon>
        <taxon>Pseudomonadati</taxon>
        <taxon>Planctomycetota</taxon>
        <taxon>Planctomycetia</taxon>
        <taxon>Isosphaerales</taxon>
        <taxon>Isosphaeraceae</taxon>
        <taxon>Aquisphaera</taxon>
    </lineage>
</organism>
<evidence type="ECO:0000256" key="1">
    <source>
        <dbReference type="SAM" id="MobiDB-lite"/>
    </source>
</evidence>
<gene>
    <name evidence="2" type="ORF">OJF2_03010</name>
</gene>
<evidence type="ECO:0000313" key="3">
    <source>
        <dbReference type="Proteomes" id="UP000324233"/>
    </source>
</evidence>
<name>A0A5B9VTJ8_9BACT</name>
<reference evidence="2 3" key="1">
    <citation type="submission" date="2019-08" db="EMBL/GenBank/DDBJ databases">
        <title>Deep-cultivation of Planctomycetes and their phenomic and genomic characterization uncovers novel biology.</title>
        <authorList>
            <person name="Wiegand S."/>
            <person name="Jogler M."/>
            <person name="Boedeker C."/>
            <person name="Pinto D."/>
            <person name="Vollmers J."/>
            <person name="Rivas-Marin E."/>
            <person name="Kohn T."/>
            <person name="Peeters S.H."/>
            <person name="Heuer A."/>
            <person name="Rast P."/>
            <person name="Oberbeckmann S."/>
            <person name="Bunk B."/>
            <person name="Jeske O."/>
            <person name="Meyerdierks A."/>
            <person name="Storesund J.E."/>
            <person name="Kallscheuer N."/>
            <person name="Luecker S."/>
            <person name="Lage O.M."/>
            <person name="Pohl T."/>
            <person name="Merkel B.J."/>
            <person name="Hornburger P."/>
            <person name="Mueller R.-W."/>
            <person name="Bruemmer F."/>
            <person name="Labrenz M."/>
            <person name="Spormann A.M."/>
            <person name="Op den Camp H."/>
            <person name="Overmann J."/>
            <person name="Amann R."/>
            <person name="Jetten M.S.M."/>
            <person name="Mascher T."/>
            <person name="Medema M.H."/>
            <person name="Devos D.P."/>
            <person name="Kaster A.-K."/>
            <person name="Ovreas L."/>
            <person name="Rohde M."/>
            <person name="Galperin M.Y."/>
            <person name="Jogler C."/>
        </authorList>
    </citation>
    <scope>NUCLEOTIDE SEQUENCE [LARGE SCALE GENOMIC DNA]</scope>
    <source>
        <strain evidence="2 3">OJF2</strain>
    </source>
</reference>
<feature type="region of interest" description="Disordered" evidence="1">
    <location>
        <begin position="36"/>
        <end position="59"/>
    </location>
</feature>
<proteinExistence type="predicted"/>